<organism evidence="1 2">
    <name type="scientific">Pseudomonas fluorescens</name>
    <dbReference type="NCBI Taxonomy" id="294"/>
    <lineage>
        <taxon>Bacteria</taxon>
        <taxon>Pseudomonadati</taxon>
        <taxon>Pseudomonadota</taxon>
        <taxon>Gammaproteobacteria</taxon>
        <taxon>Pseudomonadales</taxon>
        <taxon>Pseudomonadaceae</taxon>
        <taxon>Pseudomonas</taxon>
    </lineage>
</organism>
<name>A0A166QPB5_PSEFL</name>
<dbReference type="Proteomes" id="UP000076489">
    <property type="component" value="Unassembled WGS sequence"/>
</dbReference>
<accession>A0A166QPB5</accession>
<dbReference type="OrthoDB" id="7032119at2"/>
<reference evidence="2" key="1">
    <citation type="submission" date="2016-03" db="EMBL/GenBank/DDBJ databases">
        <authorList>
            <person name="Ray J."/>
            <person name="Price M."/>
            <person name="Deutschbauer A."/>
        </authorList>
    </citation>
    <scope>NUCLEOTIDE SEQUENCE [LARGE SCALE GENOMIC DNA]</scope>
    <source>
        <strain evidence="2">FW300-N1B4</strain>
    </source>
</reference>
<proteinExistence type="predicted"/>
<dbReference type="AlphaFoldDB" id="A0A166QPB5"/>
<evidence type="ECO:0000313" key="1">
    <source>
        <dbReference type="EMBL" id="KZN20633.1"/>
    </source>
</evidence>
<dbReference type="EMBL" id="LUKJ01000002">
    <property type="protein sequence ID" value="KZN20633.1"/>
    <property type="molecule type" value="Genomic_DNA"/>
</dbReference>
<dbReference type="RefSeq" id="WP_063340678.1">
    <property type="nucleotide sequence ID" value="NZ_LUKJ01000002.1"/>
</dbReference>
<protein>
    <submittedName>
        <fullName evidence="1">Uncharacterized protein</fullName>
    </submittedName>
</protein>
<reference evidence="1 2" key="2">
    <citation type="journal article" date="2018" name="Nature">
        <title>Mutant phenotypes for thousands of bacterial genes of unknown function.</title>
        <authorList>
            <person name="Price M.N."/>
            <person name="Wetmore K.M."/>
            <person name="Waters R.J."/>
            <person name="Callaghan M."/>
            <person name="Ray J."/>
            <person name="Liu H."/>
            <person name="Kuehl J.V."/>
            <person name="Melnyk R.A."/>
            <person name="Lamson J.S."/>
            <person name="Suh Y."/>
            <person name="Carlson H.K."/>
            <person name="Esquivel Z."/>
            <person name="Sadeeshkumar H."/>
            <person name="Chakraborty R."/>
            <person name="Zane G.M."/>
            <person name="Rubin B.E."/>
            <person name="Wall J.D."/>
            <person name="Visel A."/>
            <person name="Bristow J."/>
            <person name="Blow M.J."/>
            <person name="Arkin A.P."/>
            <person name="Deutschbauer A.M."/>
        </authorList>
    </citation>
    <scope>NUCLEOTIDE SEQUENCE [LARGE SCALE GENOMIC DNA]</scope>
    <source>
        <strain evidence="1 2">FW300-N1B4</strain>
    </source>
</reference>
<evidence type="ECO:0000313" key="2">
    <source>
        <dbReference type="Proteomes" id="UP000076489"/>
    </source>
</evidence>
<comment type="caution">
    <text evidence="1">The sequence shown here is derived from an EMBL/GenBank/DDBJ whole genome shotgun (WGS) entry which is preliminary data.</text>
</comment>
<sequence>MNLDDARRKRIEANVVSSGWQMDANQTPINAVRFWLYSISPETGVRVAAQLSAEMYRDMQSGGGAFKRLKDTGIPPNELLRQAIENFDANSQRTVESQQGLMLVLAYFSICTQTWARLDPLSMVEGIHFVISDWAVKTGELILRPIAMYSDLPLTTDEMGECVATLLNMHLARAPDQAPNGF</sequence>
<gene>
    <name evidence="1" type="ORF">A1D17_03585</name>
</gene>